<dbReference type="AlphaFoldDB" id="A0AAD3DI51"/>
<evidence type="ECO:0000313" key="7">
    <source>
        <dbReference type="Proteomes" id="UP001054857"/>
    </source>
</evidence>
<feature type="non-terminal residue" evidence="6">
    <location>
        <position position="1"/>
    </location>
</feature>
<feature type="region of interest" description="Disordered" evidence="4">
    <location>
        <begin position="46"/>
        <end position="89"/>
    </location>
</feature>
<evidence type="ECO:0000259" key="5">
    <source>
        <dbReference type="SMART" id="SM00225"/>
    </source>
</evidence>
<gene>
    <name evidence="6" type="ORF">Agub_g1490</name>
</gene>
<feature type="compositionally biased region" description="Polar residues" evidence="4">
    <location>
        <begin position="58"/>
        <end position="67"/>
    </location>
</feature>
<evidence type="ECO:0000256" key="1">
    <source>
        <dbReference type="ARBA" id="ARBA00004906"/>
    </source>
</evidence>
<reference evidence="6 7" key="1">
    <citation type="journal article" date="2021" name="Sci. Rep.">
        <title>Genome sequencing of the multicellular alga Astrephomene provides insights into convergent evolution of germ-soma differentiation.</title>
        <authorList>
            <person name="Yamashita S."/>
            <person name="Yamamoto K."/>
            <person name="Matsuzaki R."/>
            <person name="Suzuki S."/>
            <person name="Yamaguchi H."/>
            <person name="Hirooka S."/>
            <person name="Minakuchi Y."/>
            <person name="Miyagishima S."/>
            <person name="Kawachi M."/>
            <person name="Toyoda A."/>
            <person name="Nozaki H."/>
        </authorList>
    </citation>
    <scope>NUCLEOTIDE SEQUENCE [LARGE SCALE GENOMIC DNA]</scope>
    <source>
        <strain evidence="6 7">NIES-4017</strain>
    </source>
</reference>
<evidence type="ECO:0000256" key="3">
    <source>
        <dbReference type="ARBA" id="ARBA00022737"/>
    </source>
</evidence>
<proteinExistence type="predicted"/>
<dbReference type="Proteomes" id="UP001054857">
    <property type="component" value="Unassembled WGS sequence"/>
</dbReference>
<feature type="non-terminal residue" evidence="6">
    <location>
        <position position="179"/>
    </location>
</feature>
<dbReference type="InterPro" id="IPR011333">
    <property type="entry name" value="SKP1/BTB/POZ_sf"/>
</dbReference>
<keyword evidence="2" id="KW-0880">Kelch repeat</keyword>
<dbReference type="SUPFAM" id="SSF54695">
    <property type="entry name" value="POZ domain"/>
    <property type="match status" value="1"/>
</dbReference>
<organism evidence="6 7">
    <name type="scientific">Astrephomene gubernaculifera</name>
    <dbReference type="NCBI Taxonomy" id="47775"/>
    <lineage>
        <taxon>Eukaryota</taxon>
        <taxon>Viridiplantae</taxon>
        <taxon>Chlorophyta</taxon>
        <taxon>core chlorophytes</taxon>
        <taxon>Chlorophyceae</taxon>
        <taxon>CS clade</taxon>
        <taxon>Chlamydomonadales</taxon>
        <taxon>Astrephomenaceae</taxon>
        <taxon>Astrephomene</taxon>
    </lineage>
</organism>
<dbReference type="PANTHER" id="PTHR45632">
    <property type="entry name" value="LD33804P"/>
    <property type="match status" value="1"/>
</dbReference>
<sequence length="179" mass="18587">LHPQPEAETEEEAVVVEVPAHKVLLAASCDYFRALLTGAGAHMRDVAAAPPPPPPLTSAPNSQSQLVRQAEPVDDRGGGRGIRTATGVPAPAPVQATPMVLSLPGLDGRSLQLAVAALYERRVEVSAESLEGLVAAASYLGAGALLEACTAYMRGALGLHTCLPLLLLAWRYSLPGSLR</sequence>
<comment type="pathway">
    <text evidence="1">Protein modification; protein ubiquitination.</text>
</comment>
<dbReference type="PANTHER" id="PTHR45632:SF3">
    <property type="entry name" value="KELCH-LIKE PROTEIN 32"/>
    <property type="match status" value="1"/>
</dbReference>
<dbReference type="EMBL" id="BMAR01000001">
    <property type="protein sequence ID" value="GFR40842.1"/>
    <property type="molecule type" value="Genomic_DNA"/>
</dbReference>
<accession>A0AAD3DI51</accession>
<keyword evidence="3" id="KW-0677">Repeat</keyword>
<keyword evidence="7" id="KW-1185">Reference proteome</keyword>
<dbReference type="InterPro" id="IPR000210">
    <property type="entry name" value="BTB/POZ_dom"/>
</dbReference>
<dbReference type="SMART" id="SM00225">
    <property type="entry name" value="BTB"/>
    <property type="match status" value="1"/>
</dbReference>
<feature type="domain" description="BTB" evidence="5">
    <location>
        <begin position="10"/>
        <end position="157"/>
    </location>
</feature>
<evidence type="ECO:0000256" key="4">
    <source>
        <dbReference type="SAM" id="MobiDB-lite"/>
    </source>
</evidence>
<comment type="caution">
    <text evidence="6">The sequence shown here is derived from an EMBL/GenBank/DDBJ whole genome shotgun (WGS) entry which is preliminary data.</text>
</comment>
<name>A0AAD3DI51_9CHLO</name>
<evidence type="ECO:0000313" key="6">
    <source>
        <dbReference type="EMBL" id="GFR40842.1"/>
    </source>
</evidence>
<evidence type="ECO:0000256" key="2">
    <source>
        <dbReference type="ARBA" id="ARBA00022441"/>
    </source>
</evidence>
<protein>
    <recommendedName>
        <fullName evidence="5">BTB domain-containing protein</fullName>
    </recommendedName>
</protein>
<dbReference type="Gene3D" id="3.30.710.10">
    <property type="entry name" value="Potassium Channel Kv1.1, Chain A"/>
    <property type="match status" value="1"/>
</dbReference>